<name>C4GC98_9FIRM</name>
<evidence type="ECO:0000256" key="2">
    <source>
        <dbReference type="PROSITE-ProRule" id="PRU00335"/>
    </source>
</evidence>
<comment type="caution">
    <text evidence="4">The sequence shown here is derived from an EMBL/GenBank/DDBJ whole genome shotgun (WGS) entry which is preliminary data.</text>
</comment>
<evidence type="ECO:0000313" key="5">
    <source>
        <dbReference type="Proteomes" id="UP000003494"/>
    </source>
</evidence>
<protein>
    <submittedName>
        <fullName evidence="4">Transcriptional regulator, TetR family</fullName>
    </submittedName>
</protein>
<dbReference type="HOGENOM" id="CLU_102488_0_0_9"/>
<accession>C4GC98</accession>
<dbReference type="eggNOG" id="COG1309">
    <property type="taxonomic scope" value="Bacteria"/>
</dbReference>
<dbReference type="EMBL" id="ACIP02000003">
    <property type="protein sequence ID" value="EEP28040.1"/>
    <property type="molecule type" value="Genomic_DNA"/>
</dbReference>
<feature type="DNA-binding region" description="H-T-H motif" evidence="2">
    <location>
        <begin position="45"/>
        <end position="64"/>
    </location>
</feature>
<keyword evidence="1 2" id="KW-0238">DNA-binding</keyword>
<dbReference type="Pfam" id="PF00440">
    <property type="entry name" value="TetR_N"/>
    <property type="match status" value="1"/>
</dbReference>
<dbReference type="STRING" id="626523.GCWU000342_01586"/>
<sequence>MLSRISSIKEEENLSGKRLSKDAREKQIQNAAKEIFLKKGFFNTTMDDVILCSGMSVGGVYHYYKNIYEIFYDIMSRGLDYGEERSLLKTGGKHTLETFVVYMLDKIFDNNEYKDLFTILLEGIARDQKLLEIYKKLNIKYIDILHRAFKDSDIPNDVLEDPFLIFFTHSLLMGYTSFGPLGGKEAFQKNRAIVKSMILLYLNESQGRKDK</sequence>
<proteinExistence type="predicted"/>
<evidence type="ECO:0000259" key="3">
    <source>
        <dbReference type="PROSITE" id="PS50977"/>
    </source>
</evidence>
<keyword evidence="5" id="KW-1185">Reference proteome</keyword>
<dbReference type="Gene3D" id="1.10.357.10">
    <property type="entry name" value="Tetracycline Repressor, domain 2"/>
    <property type="match status" value="1"/>
</dbReference>
<evidence type="ECO:0000256" key="1">
    <source>
        <dbReference type="ARBA" id="ARBA00023125"/>
    </source>
</evidence>
<dbReference type="PANTHER" id="PTHR43479:SF11">
    <property type="entry name" value="ACREF_ENVCD OPERON REPRESSOR-RELATED"/>
    <property type="match status" value="1"/>
</dbReference>
<evidence type="ECO:0000313" key="4">
    <source>
        <dbReference type="EMBL" id="EEP28040.1"/>
    </source>
</evidence>
<dbReference type="SUPFAM" id="SSF46689">
    <property type="entry name" value="Homeodomain-like"/>
    <property type="match status" value="1"/>
</dbReference>
<dbReference type="InterPro" id="IPR050624">
    <property type="entry name" value="HTH-type_Tx_Regulator"/>
</dbReference>
<dbReference type="InterPro" id="IPR009057">
    <property type="entry name" value="Homeodomain-like_sf"/>
</dbReference>
<reference evidence="4" key="1">
    <citation type="submission" date="2009-04" db="EMBL/GenBank/DDBJ databases">
        <authorList>
            <person name="Weinstock G."/>
            <person name="Sodergren E."/>
            <person name="Clifton S."/>
            <person name="Fulton L."/>
            <person name="Fulton B."/>
            <person name="Courtney L."/>
            <person name="Fronick C."/>
            <person name="Harrison M."/>
            <person name="Strong C."/>
            <person name="Farmer C."/>
            <person name="Delahaunty K."/>
            <person name="Markovic C."/>
            <person name="Hall O."/>
            <person name="Minx P."/>
            <person name="Tomlinson C."/>
            <person name="Mitreva M."/>
            <person name="Nelson J."/>
            <person name="Hou S."/>
            <person name="Wollam A."/>
            <person name="Pepin K.H."/>
            <person name="Johnson M."/>
            <person name="Bhonagiri V."/>
            <person name="Nash W.E."/>
            <person name="Warren W."/>
            <person name="Chinwalla A."/>
            <person name="Mardis E.R."/>
            <person name="Wilson R.K."/>
        </authorList>
    </citation>
    <scope>NUCLEOTIDE SEQUENCE [LARGE SCALE GENOMIC DNA]</scope>
    <source>
        <strain evidence="4">DSM 14600</strain>
    </source>
</reference>
<gene>
    <name evidence="4" type="ORF">GCWU000342_01586</name>
</gene>
<dbReference type="Proteomes" id="UP000003494">
    <property type="component" value="Unassembled WGS sequence"/>
</dbReference>
<dbReference type="PROSITE" id="PS50977">
    <property type="entry name" value="HTH_TETR_2"/>
    <property type="match status" value="1"/>
</dbReference>
<organism evidence="4 5">
    <name type="scientific">Shuttleworthella satelles DSM 14600</name>
    <dbReference type="NCBI Taxonomy" id="626523"/>
    <lineage>
        <taxon>Bacteria</taxon>
        <taxon>Bacillati</taxon>
        <taxon>Bacillota</taxon>
        <taxon>Clostridia</taxon>
        <taxon>Lachnospirales</taxon>
        <taxon>Lachnospiraceae</taxon>
        <taxon>Shuttleworthella</taxon>
    </lineage>
</organism>
<feature type="domain" description="HTH tetR-type" evidence="3">
    <location>
        <begin position="22"/>
        <end position="82"/>
    </location>
</feature>
<dbReference type="AlphaFoldDB" id="C4GC98"/>
<dbReference type="InterPro" id="IPR001647">
    <property type="entry name" value="HTH_TetR"/>
</dbReference>
<dbReference type="PANTHER" id="PTHR43479">
    <property type="entry name" value="ACREF/ENVCD OPERON REPRESSOR-RELATED"/>
    <property type="match status" value="1"/>
</dbReference>
<dbReference type="GO" id="GO:0003677">
    <property type="term" value="F:DNA binding"/>
    <property type="evidence" value="ECO:0007669"/>
    <property type="project" value="UniProtKB-UniRule"/>
</dbReference>